<sequence length="197" mass="22939">MRYTAGYTKWDHKRNEDVMEELQLEPVINHVKHYRNNWINHLHRMRRDRIPKVILHYRPNGKRSLGRPKKRWIENSISQKMFQMVTIHINAHSKAFPKRPYDMSGMLLAEWTHKHVECVAACRLVLSECSGTHCPLQFSTGRSRVATGPENLQATLMHPDTQASSNLRYSRQQVVECLELTLRLASPGDPVAESTNF</sequence>
<gene>
    <name evidence="1" type="ORF">ANN_00369</name>
</gene>
<evidence type="ECO:0000313" key="2">
    <source>
        <dbReference type="Proteomes" id="UP001148838"/>
    </source>
</evidence>
<keyword evidence="2" id="KW-1185">Reference proteome</keyword>
<accession>A0ABQ8TQR1</accession>
<dbReference type="Proteomes" id="UP001148838">
    <property type="component" value="Unassembled WGS sequence"/>
</dbReference>
<proteinExistence type="predicted"/>
<organism evidence="1 2">
    <name type="scientific">Periplaneta americana</name>
    <name type="common">American cockroach</name>
    <name type="synonym">Blatta americana</name>
    <dbReference type="NCBI Taxonomy" id="6978"/>
    <lineage>
        <taxon>Eukaryota</taxon>
        <taxon>Metazoa</taxon>
        <taxon>Ecdysozoa</taxon>
        <taxon>Arthropoda</taxon>
        <taxon>Hexapoda</taxon>
        <taxon>Insecta</taxon>
        <taxon>Pterygota</taxon>
        <taxon>Neoptera</taxon>
        <taxon>Polyneoptera</taxon>
        <taxon>Dictyoptera</taxon>
        <taxon>Blattodea</taxon>
        <taxon>Blattoidea</taxon>
        <taxon>Blattidae</taxon>
        <taxon>Blattinae</taxon>
        <taxon>Periplaneta</taxon>
    </lineage>
</organism>
<evidence type="ECO:0000313" key="1">
    <source>
        <dbReference type="EMBL" id="KAJ4448977.1"/>
    </source>
</evidence>
<name>A0ABQ8TQR1_PERAM</name>
<dbReference type="EMBL" id="JAJSOF020000003">
    <property type="protein sequence ID" value="KAJ4448977.1"/>
    <property type="molecule type" value="Genomic_DNA"/>
</dbReference>
<protein>
    <submittedName>
        <fullName evidence="1">Uncharacterized protein</fullName>
    </submittedName>
</protein>
<comment type="caution">
    <text evidence="1">The sequence shown here is derived from an EMBL/GenBank/DDBJ whole genome shotgun (WGS) entry which is preliminary data.</text>
</comment>
<reference evidence="1 2" key="1">
    <citation type="journal article" date="2022" name="Allergy">
        <title>Genome assembly and annotation of Periplaneta americana reveal a comprehensive cockroach allergen profile.</title>
        <authorList>
            <person name="Wang L."/>
            <person name="Xiong Q."/>
            <person name="Saelim N."/>
            <person name="Wang L."/>
            <person name="Nong W."/>
            <person name="Wan A.T."/>
            <person name="Shi M."/>
            <person name="Liu X."/>
            <person name="Cao Q."/>
            <person name="Hui J.H.L."/>
            <person name="Sookrung N."/>
            <person name="Leung T.F."/>
            <person name="Tungtrongchitr A."/>
            <person name="Tsui S.K.W."/>
        </authorList>
    </citation>
    <scope>NUCLEOTIDE SEQUENCE [LARGE SCALE GENOMIC DNA]</scope>
    <source>
        <strain evidence="1">PWHHKU_190912</strain>
    </source>
</reference>